<dbReference type="EMBL" id="BDCO01000002">
    <property type="protein sequence ID" value="GAT34184.1"/>
    <property type="molecule type" value="Genomic_DNA"/>
</dbReference>
<dbReference type="RefSeq" id="WP_075079835.1">
    <property type="nucleotide sequence ID" value="NZ_BDCO01000002.1"/>
</dbReference>
<sequence>MNFRDAVHKATAGAKANLLPGLLLQALMLVFFCLYISHEGTRHFLANIADIKREAGYRFAFVSYVIAAAFLPELLRVAFFQDGRATRANLWSFLTAAPFWGCIGMLVDYFYRLQMAWFGPGDSLGIVLTKMVVDQFIFSPFLCLPLTLSYFIWRDAGFRLAPAAREIFSLSFIIDRAIPSQVAGWMIWIPGVSLVYFVHSELQIPVAALIQTFWVLVLTFTSRRTQSRPTSTRSPLRS</sequence>
<gene>
    <name evidence="2" type="ORF">TSACC_22608</name>
</gene>
<reference evidence="3" key="1">
    <citation type="journal article" date="2017" name="Genome Announc.">
        <title>Draft Genome Sequence of Terrimicrobium sacchariphilum NM-5T, a Facultative Anaerobic Soil Bacterium of the Class Spartobacteria.</title>
        <authorList>
            <person name="Qiu Y.L."/>
            <person name="Tourlousse D.M."/>
            <person name="Matsuura N."/>
            <person name="Ohashi A."/>
            <person name="Sekiguchi Y."/>
        </authorList>
    </citation>
    <scope>NUCLEOTIDE SEQUENCE [LARGE SCALE GENOMIC DNA]</scope>
    <source>
        <strain evidence="3">NM-5</strain>
    </source>
</reference>
<dbReference type="AlphaFoldDB" id="A0A146GBJ9"/>
<feature type="transmembrane region" description="Helical" evidence="1">
    <location>
        <begin position="90"/>
        <end position="111"/>
    </location>
</feature>
<dbReference type="OrthoDB" id="190277at2"/>
<keyword evidence="3" id="KW-1185">Reference proteome</keyword>
<feature type="transmembrane region" description="Helical" evidence="1">
    <location>
        <begin position="131"/>
        <end position="153"/>
    </location>
</feature>
<accession>A0A146GBJ9</accession>
<organism evidence="2 3">
    <name type="scientific">Terrimicrobium sacchariphilum</name>
    <dbReference type="NCBI Taxonomy" id="690879"/>
    <lineage>
        <taxon>Bacteria</taxon>
        <taxon>Pseudomonadati</taxon>
        <taxon>Verrucomicrobiota</taxon>
        <taxon>Terrimicrobiia</taxon>
        <taxon>Terrimicrobiales</taxon>
        <taxon>Terrimicrobiaceae</taxon>
        <taxon>Terrimicrobium</taxon>
    </lineage>
</organism>
<keyword evidence="1" id="KW-0812">Transmembrane</keyword>
<name>A0A146GBJ9_TERSA</name>
<keyword evidence="1" id="KW-1133">Transmembrane helix</keyword>
<dbReference type="STRING" id="690879.TSACC_22608"/>
<dbReference type="InParanoid" id="A0A146GBJ9"/>
<evidence type="ECO:0000313" key="3">
    <source>
        <dbReference type="Proteomes" id="UP000076023"/>
    </source>
</evidence>
<protein>
    <submittedName>
        <fullName evidence="2">Uncharacterized protein</fullName>
    </submittedName>
</protein>
<evidence type="ECO:0000313" key="2">
    <source>
        <dbReference type="EMBL" id="GAT34184.1"/>
    </source>
</evidence>
<proteinExistence type="predicted"/>
<feature type="transmembrane region" description="Helical" evidence="1">
    <location>
        <begin position="204"/>
        <end position="221"/>
    </location>
</feature>
<evidence type="ECO:0000256" key="1">
    <source>
        <dbReference type="SAM" id="Phobius"/>
    </source>
</evidence>
<keyword evidence="1" id="KW-0472">Membrane</keyword>
<feature type="transmembrane region" description="Helical" evidence="1">
    <location>
        <begin position="18"/>
        <end position="37"/>
    </location>
</feature>
<comment type="caution">
    <text evidence="2">The sequence shown here is derived from an EMBL/GenBank/DDBJ whole genome shotgun (WGS) entry which is preliminary data.</text>
</comment>
<feature type="transmembrane region" description="Helical" evidence="1">
    <location>
        <begin position="173"/>
        <end position="198"/>
    </location>
</feature>
<dbReference type="Proteomes" id="UP000076023">
    <property type="component" value="Unassembled WGS sequence"/>
</dbReference>
<feature type="transmembrane region" description="Helical" evidence="1">
    <location>
        <begin position="57"/>
        <end position="78"/>
    </location>
</feature>